<organism evidence="1 2">
    <name type="scientific">Batillaria attramentaria</name>
    <dbReference type="NCBI Taxonomy" id="370345"/>
    <lineage>
        <taxon>Eukaryota</taxon>
        <taxon>Metazoa</taxon>
        <taxon>Spiralia</taxon>
        <taxon>Lophotrochozoa</taxon>
        <taxon>Mollusca</taxon>
        <taxon>Gastropoda</taxon>
        <taxon>Caenogastropoda</taxon>
        <taxon>Sorbeoconcha</taxon>
        <taxon>Cerithioidea</taxon>
        <taxon>Batillariidae</taxon>
        <taxon>Batillaria</taxon>
    </lineage>
</organism>
<evidence type="ECO:0008006" key="3">
    <source>
        <dbReference type="Google" id="ProtNLM"/>
    </source>
</evidence>
<dbReference type="AlphaFoldDB" id="A0ABD0LYH3"/>
<sequence>MVRRLIWTPQLCASLRCMKASPLLARNNVCSWPPANLAIVCQHHPHTPHTELACLACNWQFIRIHIVDDEEYEKAESFSIELDEPYIIKKGSGE</sequence>
<gene>
    <name evidence="1" type="ORF">BaRGS_00003767</name>
</gene>
<comment type="caution">
    <text evidence="1">The sequence shown here is derived from an EMBL/GenBank/DDBJ whole genome shotgun (WGS) entry which is preliminary data.</text>
</comment>
<dbReference type="InterPro" id="IPR038081">
    <property type="entry name" value="CalX-like_sf"/>
</dbReference>
<reference evidence="1 2" key="1">
    <citation type="journal article" date="2023" name="Sci. Data">
        <title>Genome assembly of the Korean intertidal mud-creeper Batillaria attramentaria.</title>
        <authorList>
            <person name="Patra A.K."/>
            <person name="Ho P.T."/>
            <person name="Jun S."/>
            <person name="Lee S.J."/>
            <person name="Kim Y."/>
            <person name="Won Y.J."/>
        </authorList>
    </citation>
    <scope>NUCLEOTIDE SEQUENCE [LARGE SCALE GENOMIC DNA]</scope>
    <source>
        <strain evidence="1">Wonlab-2016</strain>
    </source>
</reference>
<proteinExistence type="predicted"/>
<dbReference type="SUPFAM" id="SSF141072">
    <property type="entry name" value="CalX-like"/>
    <property type="match status" value="1"/>
</dbReference>
<evidence type="ECO:0000313" key="1">
    <source>
        <dbReference type="EMBL" id="KAK7504739.1"/>
    </source>
</evidence>
<dbReference type="Gene3D" id="2.60.40.2030">
    <property type="match status" value="1"/>
</dbReference>
<dbReference type="Proteomes" id="UP001519460">
    <property type="component" value="Unassembled WGS sequence"/>
</dbReference>
<accession>A0ABD0LYH3</accession>
<evidence type="ECO:0000313" key="2">
    <source>
        <dbReference type="Proteomes" id="UP001519460"/>
    </source>
</evidence>
<protein>
    <recommendedName>
        <fullName evidence="3">Secreted protein</fullName>
    </recommendedName>
</protein>
<dbReference type="EMBL" id="JACVVK020000013">
    <property type="protein sequence ID" value="KAK7504739.1"/>
    <property type="molecule type" value="Genomic_DNA"/>
</dbReference>
<name>A0ABD0LYH3_9CAEN</name>
<keyword evidence="2" id="KW-1185">Reference proteome</keyword>